<name>A0ABZ1F8P3_9ACTN</name>
<keyword evidence="2" id="KW-1185">Reference proteome</keyword>
<proteinExistence type="predicted"/>
<dbReference type="EMBL" id="CP109106">
    <property type="protein sequence ID" value="WSB66684.1"/>
    <property type="molecule type" value="Genomic_DNA"/>
</dbReference>
<accession>A0ABZ1F8P3</accession>
<sequence length="113" mass="11999">MTGENSGAVEIRAGHPDDLDAVYNELRGVPGLRAQAASAPATPGEQGSALEFITVACSGGAITILLQIVKSLVESRGPQITLKFRRGQDRLEVTADTVDEILPLIEQLFDDEP</sequence>
<dbReference type="InterPro" id="IPR045428">
    <property type="entry name" value="EACC1"/>
</dbReference>
<gene>
    <name evidence="1" type="ORF">OG863_01115</name>
</gene>
<dbReference type="Proteomes" id="UP001344251">
    <property type="component" value="Chromosome"/>
</dbReference>
<evidence type="ECO:0000313" key="1">
    <source>
        <dbReference type="EMBL" id="WSB66684.1"/>
    </source>
</evidence>
<organism evidence="1 2">
    <name type="scientific">Streptomyces decoyicus</name>
    <dbReference type="NCBI Taxonomy" id="249567"/>
    <lineage>
        <taxon>Bacteria</taxon>
        <taxon>Bacillati</taxon>
        <taxon>Actinomycetota</taxon>
        <taxon>Actinomycetes</taxon>
        <taxon>Kitasatosporales</taxon>
        <taxon>Streptomycetaceae</taxon>
        <taxon>Streptomyces</taxon>
    </lineage>
</organism>
<evidence type="ECO:0000313" key="2">
    <source>
        <dbReference type="Proteomes" id="UP001344251"/>
    </source>
</evidence>
<reference evidence="1 2" key="1">
    <citation type="submission" date="2022-10" db="EMBL/GenBank/DDBJ databases">
        <title>The complete genomes of actinobacterial strains from the NBC collection.</title>
        <authorList>
            <person name="Joergensen T.S."/>
            <person name="Alvarez Arevalo M."/>
            <person name="Sterndorff E.B."/>
            <person name="Faurdal D."/>
            <person name="Vuksanovic O."/>
            <person name="Mourched A.-S."/>
            <person name="Charusanti P."/>
            <person name="Shaw S."/>
            <person name="Blin K."/>
            <person name="Weber T."/>
        </authorList>
    </citation>
    <scope>NUCLEOTIDE SEQUENCE [LARGE SCALE GENOMIC DNA]</scope>
    <source>
        <strain evidence="1 2">NBC 01774</strain>
    </source>
</reference>
<protein>
    <submittedName>
        <fullName evidence="1">Uncharacterized protein</fullName>
    </submittedName>
</protein>
<dbReference type="RefSeq" id="WP_326615818.1">
    <property type="nucleotide sequence ID" value="NZ_CP109106.1"/>
</dbReference>
<dbReference type="Pfam" id="PF19953">
    <property type="entry name" value="EACC1"/>
    <property type="match status" value="1"/>
</dbReference>